<dbReference type="RefSeq" id="WP_307252726.1">
    <property type="nucleotide sequence ID" value="NZ_JAUSUV010000007.1"/>
</dbReference>
<sequence length="40" mass="4204">MALVASTPADARDVMIQGESGILTISLPLSGSIRRKDGIY</sequence>
<reference evidence="1 2" key="1">
    <citation type="submission" date="2023-07" db="EMBL/GenBank/DDBJ databases">
        <title>Genomic Encyclopedia of Type Strains, Phase IV (KMG-IV): sequencing the most valuable type-strain genomes for metagenomic binning, comparative biology and taxonomic classification.</title>
        <authorList>
            <person name="Goeker M."/>
        </authorList>
    </citation>
    <scope>NUCLEOTIDE SEQUENCE [LARGE SCALE GENOMIC DNA]</scope>
    <source>
        <strain evidence="1 2">DSM 46876</strain>
    </source>
</reference>
<dbReference type="EMBL" id="JAUSUV010000007">
    <property type="protein sequence ID" value="MDQ0417583.1"/>
    <property type="molecule type" value="Genomic_DNA"/>
</dbReference>
<name>A0AAJ1WT23_9BACL</name>
<comment type="caution">
    <text evidence="1">The sequence shown here is derived from an EMBL/GenBank/DDBJ whole genome shotgun (WGS) entry which is preliminary data.</text>
</comment>
<keyword evidence="2" id="KW-1185">Reference proteome</keyword>
<protein>
    <submittedName>
        <fullName evidence="1">Phage terminase large subunit-like protein</fullName>
    </submittedName>
</protein>
<accession>A0AAJ1WT23</accession>
<gene>
    <name evidence="1" type="ORF">J2Z48_001756</name>
</gene>
<dbReference type="Proteomes" id="UP001238450">
    <property type="component" value="Unassembled WGS sequence"/>
</dbReference>
<evidence type="ECO:0000313" key="2">
    <source>
        <dbReference type="Proteomes" id="UP001238450"/>
    </source>
</evidence>
<evidence type="ECO:0000313" key="1">
    <source>
        <dbReference type="EMBL" id="MDQ0417583.1"/>
    </source>
</evidence>
<dbReference type="AlphaFoldDB" id="A0AAJ1WT23"/>
<proteinExistence type="predicted"/>
<organism evidence="1 2">
    <name type="scientific">Croceifilum oryzae</name>
    <dbReference type="NCBI Taxonomy" id="1553429"/>
    <lineage>
        <taxon>Bacteria</taxon>
        <taxon>Bacillati</taxon>
        <taxon>Bacillota</taxon>
        <taxon>Bacilli</taxon>
        <taxon>Bacillales</taxon>
        <taxon>Thermoactinomycetaceae</taxon>
        <taxon>Croceifilum</taxon>
    </lineage>
</organism>